<name>A0A834G3W3_RHOSS</name>
<dbReference type="Proteomes" id="UP000626092">
    <property type="component" value="Unassembled WGS sequence"/>
</dbReference>
<keyword evidence="2" id="KW-1185">Reference proteome</keyword>
<reference evidence="1" key="1">
    <citation type="submission" date="2019-11" db="EMBL/GenBank/DDBJ databases">
        <authorList>
            <person name="Liu Y."/>
            <person name="Hou J."/>
            <person name="Li T.-Q."/>
            <person name="Guan C.-H."/>
            <person name="Wu X."/>
            <person name="Wu H.-Z."/>
            <person name="Ling F."/>
            <person name="Zhang R."/>
            <person name="Shi X.-G."/>
            <person name="Ren J.-P."/>
            <person name="Chen E.-F."/>
            <person name="Sun J.-M."/>
        </authorList>
    </citation>
    <scope>NUCLEOTIDE SEQUENCE</scope>
    <source>
        <strain evidence="1">Adult_tree_wgs_1</strain>
        <tissue evidence="1">Leaves</tissue>
    </source>
</reference>
<dbReference type="OrthoDB" id="1684493at2759"/>
<protein>
    <submittedName>
        <fullName evidence="1">Uncharacterized protein</fullName>
    </submittedName>
</protein>
<dbReference type="EMBL" id="WJXA01000012">
    <property type="protein sequence ID" value="KAF7123944.1"/>
    <property type="molecule type" value="Genomic_DNA"/>
</dbReference>
<proteinExistence type="predicted"/>
<accession>A0A834G3W3</accession>
<dbReference type="AlphaFoldDB" id="A0A834G3W3"/>
<evidence type="ECO:0000313" key="2">
    <source>
        <dbReference type="Proteomes" id="UP000626092"/>
    </source>
</evidence>
<sequence length="138" mass="15964">MMGTSQVEYGYLNGFLSDILSLRGVQWVAPQSMAALLKWWKDWNVKPEQEIIWNCIPFAVMWTIWIKRNNLIFENKCIEWEEVPELIKMRVALCVVCLGSAHPSTCLLLEEFWESCEEDGANLPLLLLPLNNPFTCSI</sequence>
<organism evidence="1 2">
    <name type="scientific">Rhododendron simsii</name>
    <name type="common">Sims's rhododendron</name>
    <dbReference type="NCBI Taxonomy" id="118357"/>
    <lineage>
        <taxon>Eukaryota</taxon>
        <taxon>Viridiplantae</taxon>
        <taxon>Streptophyta</taxon>
        <taxon>Embryophyta</taxon>
        <taxon>Tracheophyta</taxon>
        <taxon>Spermatophyta</taxon>
        <taxon>Magnoliopsida</taxon>
        <taxon>eudicotyledons</taxon>
        <taxon>Gunneridae</taxon>
        <taxon>Pentapetalae</taxon>
        <taxon>asterids</taxon>
        <taxon>Ericales</taxon>
        <taxon>Ericaceae</taxon>
        <taxon>Ericoideae</taxon>
        <taxon>Rhodoreae</taxon>
        <taxon>Rhododendron</taxon>
    </lineage>
</organism>
<comment type="caution">
    <text evidence="1">The sequence shown here is derived from an EMBL/GenBank/DDBJ whole genome shotgun (WGS) entry which is preliminary data.</text>
</comment>
<gene>
    <name evidence="1" type="ORF">RHSIM_Rhsim12G0011400</name>
</gene>
<evidence type="ECO:0000313" key="1">
    <source>
        <dbReference type="EMBL" id="KAF7123944.1"/>
    </source>
</evidence>